<dbReference type="PANTHER" id="PTHR24322">
    <property type="entry name" value="PKSB"/>
    <property type="match status" value="1"/>
</dbReference>
<dbReference type="PRINTS" id="PR00081">
    <property type="entry name" value="GDHRDH"/>
</dbReference>
<dbReference type="PRINTS" id="PR00080">
    <property type="entry name" value="SDRFAMILY"/>
</dbReference>
<gene>
    <name evidence="4" type="ORF">OCBIM_22037674mg</name>
</gene>
<comment type="similarity">
    <text evidence="1 3">Belongs to the short-chain dehydrogenases/reductases (SDR) family.</text>
</comment>
<evidence type="ECO:0000256" key="2">
    <source>
        <dbReference type="ARBA" id="ARBA00023002"/>
    </source>
</evidence>
<sequence>MVLWDIDVQGNDTTAKAIKELGGSCYQYTVDLGNKDEIYETARKTPLSRLHYSMYRFCCCFSAVNTAAISRRSSNRVGAPVLTNDSYMNVWFQMVAYFCLRVCVCVWLHSGCSRIHISECDIVVVTYLCACVCVNEDIGMVHILINNAGIVTGRKFLQCPDELIQKTIDVNTMAHFWTVKAFLPTMIKENHGHVVTVASAAGLLGVNSLTDYCASKFAVVGFEESLRFELEVLGKDGVHTTVVCPFYINTGMFNGVKVRFPYLMPILEPGYVSDKIVEAVRCNTHILYIPRLLYYTLGLKGLLPHKCISLLARFFGVSTDMEKFKGKLGQKKE</sequence>
<dbReference type="InterPro" id="IPR036291">
    <property type="entry name" value="NAD(P)-bd_dom_sf"/>
</dbReference>
<protein>
    <recommendedName>
        <fullName evidence="5">Epidermal retinol dehydrogenase 2</fullName>
    </recommendedName>
</protein>
<keyword evidence="2" id="KW-0560">Oxidoreductase</keyword>
<proteinExistence type="inferred from homology"/>
<reference evidence="4" key="1">
    <citation type="submission" date="2015-07" db="EMBL/GenBank/DDBJ databases">
        <title>MeaNS - Measles Nucleotide Surveillance Program.</title>
        <authorList>
            <person name="Tran T."/>
            <person name="Druce J."/>
        </authorList>
    </citation>
    <scope>NUCLEOTIDE SEQUENCE</scope>
    <source>
        <strain evidence="4">UCB-OBI-ISO-001</strain>
        <tissue evidence="4">Gonad</tissue>
    </source>
</reference>
<evidence type="ECO:0000313" key="4">
    <source>
        <dbReference type="EMBL" id="KOF95654.1"/>
    </source>
</evidence>
<dbReference type="EMBL" id="KQ416705">
    <property type="protein sequence ID" value="KOF95654.1"/>
    <property type="molecule type" value="Genomic_DNA"/>
</dbReference>
<dbReference type="AlphaFoldDB" id="A0A0L8I2T1"/>
<organism evidence="4">
    <name type="scientific">Octopus bimaculoides</name>
    <name type="common">California two-spotted octopus</name>
    <dbReference type="NCBI Taxonomy" id="37653"/>
    <lineage>
        <taxon>Eukaryota</taxon>
        <taxon>Metazoa</taxon>
        <taxon>Spiralia</taxon>
        <taxon>Lophotrochozoa</taxon>
        <taxon>Mollusca</taxon>
        <taxon>Cephalopoda</taxon>
        <taxon>Coleoidea</taxon>
        <taxon>Octopodiformes</taxon>
        <taxon>Octopoda</taxon>
        <taxon>Incirrata</taxon>
        <taxon>Octopodidae</taxon>
        <taxon>Octopus</taxon>
    </lineage>
</organism>
<dbReference type="Pfam" id="PF00106">
    <property type="entry name" value="adh_short"/>
    <property type="match status" value="1"/>
</dbReference>
<dbReference type="Gene3D" id="3.40.50.720">
    <property type="entry name" value="NAD(P)-binding Rossmann-like Domain"/>
    <property type="match status" value="1"/>
</dbReference>
<dbReference type="OrthoDB" id="10253736at2759"/>
<dbReference type="GO" id="GO:0005811">
    <property type="term" value="C:lipid droplet"/>
    <property type="evidence" value="ECO:0007669"/>
    <property type="project" value="TreeGrafter"/>
</dbReference>
<dbReference type="InterPro" id="IPR020904">
    <property type="entry name" value="Sc_DH/Rdtase_CS"/>
</dbReference>
<evidence type="ECO:0000256" key="1">
    <source>
        <dbReference type="ARBA" id="ARBA00006484"/>
    </source>
</evidence>
<evidence type="ECO:0008006" key="5">
    <source>
        <dbReference type="Google" id="ProtNLM"/>
    </source>
</evidence>
<evidence type="ECO:0000256" key="3">
    <source>
        <dbReference type="RuleBase" id="RU000363"/>
    </source>
</evidence>
<name>A0A0L8I2T1_OCTBM</name>
<dbReference type="SUPFAM" id="SSF51735">
    <property type="entry name" value="NAD(P)-binding Rossmann-fold domains"/>
    <property type="match status" value="1"/>
</dbReference>
<dbReference type="InterPro" id="IPR002347">
    <property type="entry name" value="SDR_fam"/>
</dbReference>
<accession>A0A0L8I2T1</accession>
<dbReference type="PANTHER" id="PTHR24322:SF736">
    <property type="entry name" value="RETINOL DEHYDROGENASE 10"/>
    <property type="match status" value="1"/>
</dbReference>
<dbReference type="PROSITE" id="PS00061">
    <property type="entry name" value="ADH_SHORT"/>
    <property type="match status" value="1"/>
</dbReference>
<dbReference type="CDD" id="cd05339">
    <property type="entry name" value="17beta-HSDXI-like_SDR_c"/>
    <property type="match status" value="1"/>
</dbReference>
<dbReference type="STRING" id="37653.A0A0L8I2T1"/>
<dbReference type="GO" id="GO:0016616">
    <property type="term" value="F:oxidoreductase activity, acting on the CH-OH group of donors, NAD or NADP as acceptor"/>
    <property type="evidence" value="ECO:0007669"/>
    <property type="project" value="TreeGrafter"/>
</dbReference>